<name>A0A139A2X2_GONPJ</name>
<protein>
    <recommendedName>
        <fullName evidence="2">[F-actin]-monooxygenase MICAL1-3-like Rossman domain-containing protein</fullName>
    </recommendedName>
</protein>
<organism evidence="3 4">
    <name type="scientific">Gonapodya prolifera (strain JEL478)</name>
    <name type="common">Monoblepharis prolifera</name>
    <dbReference type="NCBI Taxonomy" id="1344416"/>
    <lineage>
        <taxon>Eukaryota</taxon>
        <taxon>Fungi</taxon>
        <taxon>Fungi incertae sedis</taxon>
        <taxon>Chytridiomycota</taxon>
        <taxon>Chytridiomycota incertae sedis</taxon>
        <taxon>Monoblepharidomycetes</taxon>
        <taxon>Monoblepharidales</taxon>
        <taxon>Gonapodyaceae</taxon>
        <taxon>Gonapodya</taxon>
    </lineage>
</organism>
<dbReference type="EMBL" id="KQ965816">
    <property type="protein sequence ID" value="KXS10713.1"/>
    <property type="molecule type" value="Genomic_DNA"/>
</dbReference>
<dbReference type="OrthoDB" id="20799at2759"/>
<evidence type="ECO:0000256" key="1">
    <source>
        <dbReference type="SAM" id="MobiDB-lite"/>
    </source>
</evidence>
<accession>A0A139A2X2</accession>
<gene>
    <name evidence="3" type="ORF">M427DRAFT_36722</name>
</gene>
<dbReference type="Proteomes" id="UP000070544">
    <property type="component" value="Unassembled WGS sequence"/>
</dbReference>
<dbReference type="Gene3D" id="3.50.50.60">
    <property type="entry name" value="FAD/NAD(P)-binding domain"/>
    <property type="match status" value="1"/>
</dbReference>
<evidence type="ECO:0000313" key="3">
    <source>
        <dbReference type="EMBL" id="KXS10713.1"/>
    </source>
</evidence>
<evidence type="ECO:0000259" key="2">
    <source>
        <dbReference type="Pfam" id="PF25413"/>
    </source>
</evidence>
<feature type="domain" description="[F-actin]-monooxygenase MICAL1-3-like Rossman" evidence="2">
    <location>
        <begin position="131"/>
        <end position="215"/>
    </location>
</feature>
<keyword evidence="4" id="KW-1185">Reference proteome</keyword>
<dbReference type="STRING" id="1344416.A0A139A2X2"/>
<dbReference type="Pfam" id="PF25413">
    <property type="entry name" value="Rossman_Mical"/>
    <property type="match status" value="1"/>
</dbReference>
<dbReference type="InterPro" id="IPR057494">
    <property type="entry name" value="Rossman_Mical"/>
</dbReference>
<sequence length="374" mass="41275">MASPHPFSEFSRAKTLKEAIDAFEIIKSHEPSLSADSFRGTPLAFFELIKDKTADSVHIATRIFSATDDVKESKEYGPMREWCASYQVLIVGAGLARWSSRCGIQRSSWGERSKVAEEFGFAKKDLQFGQAIGITANFALSNAQAERDLKESGFISYLYKDLENLVYYRSDRNYFVFTAKKESLAEAGMFKEVKADSSELCAGTNIEKECLERVLGKCRPSRSGNDVVLFDFSKKTVVRTPSKVIDAPYGTHLVVGVVGDAAINPFWPQGTGAAHALISSLDFCWLLTDVAPHLSLQPGSTPFINSHSRSVGTTSTPDPNTPFHPNPDIAACFIAHDCLHSPLQTAKPDTIKRSVRATRGKSENVQRDDEDLYN</sequence>
<proteinExistence type="predicted"/>
<dbReference type="AlphaFoldDB" id="A0A139A2X2"/>
<reference evidence="3 4" key="1">
    <citation type="journal article" date="2015" name="Genome Biol. Evol.">
        <title>Phylogenomic analyses indicate that early fungi evolved digesting cell walls of algal ancestors of land plants.</title>
        <authorList>
            <person name="Chang Y."/>
            <person name="Wang S."/>
            <person name="Sekimoto S."/>
            <person name="Aerts A.L."/>
            <person name="Choi C."/>
            <person name="Clum A."/>
            <person name="LaButti K.M."/>
            <person name="Lindquist E.A."/>
            <person name="Yee Ngan C."/>
            <person name="Ohm R.A."/>
            <person name="Salamov A.A."/>
            <person name="Grigoriev I.V."/>
            <person name="Spatafora J.W."/>
            <person name="Berbee M.L."/>
        </authorList>
    </citation>
    <scope>NUCLEOTIDE SEQUENCE [LARGE SCALE GENOMIC DNA]</scope>
    <source>
        <strain evidence="3 4">JEL478</strain>
    </source>
</reference>
<evidence type="ECO:0000313" key="4">
    <source>
        <dbReference type="Proteomes" id="UP000070544"/>
    </source>
</evidence>
<dbReference type="InterPro" id="IPR036188">
    <property type="entry name" value="FAD/NAD-bd_sf"/>
</dbReference>
<feature type="region of interest" description="Disordered" evidence="1">
    <location>
        <begin position="349"/>
        <end position="374"/>
    </location>
</feature>